<keyword evidence="2" id="KW-0732">Signal</keyword>
<reference evidence="3 4" key="1">
    <citation type="submission" date="2015-07" db="EMBL/GenBank/DDBJ databases">
        <title>Emmonsia species relationships and genome sequence.</title>
        <authorList>
            <person name="Cuomo C.A."/>
            <person name="Schwartz I.S."/>
            <person name="Kenyon C."/>
            <person name="de Hoog G.S."/>
            <person name="Govender N.P."/>
            <person name="Botha A."/>
            <person name="Moreno L."/>
            <person name="de Vries M."/>
            <person name="Munoz J.F."/>
            <person name="Stielow J.B."/>
        </authorList>
    </citation>
    <scope>NUCLEOTIDE SEQUENCE [LARGE SCALE GENOMIC DNA]</scope>
    <source>
        <strain evidence="3 4">CBS 136260</strain>
    </source>
</reference>
<evidence type="ECO:0000313" key="3">
    <source>
        <dbReference type="EMBL" id="OAX81443.1"/>
    </source>
</evidence>
<organism evidence="3 4">
    <name type="scientific">Emergomyces africanus</name>
    <dbReference type="NCBI Taxonomy" id="1955775"/>
    <lineage>
        <taxon>Eukaryota</taxon>
        <taxon>Fungi</taxon>
        <taxon>Dikarya</taxon>
        <taxon>Ascomycota</taxon>
        <taxon>Pezizomycotina</taxon>
        <taxon>Eurotiomycetes</taxon>
        <taxon>Eurotiomycetidae</taxon>
        <taxon>Onygenales</taxon>
        <taxon>Ajellomycetaceae</taxon>
        <taxon>Emergomyces</taxon>
    </lineage>
</organism>
<feature type="compositionally biased region" description="Low complexity" evidence="1">
    <location>
        <begin position="41"/>
        <end position="52"/>
    </location>
</feature>
<feature type="region of interest" description="Disordered" evidence="1">
    <location>
        <begin position="19"/>
        <end position="55"/>
    </location>
</feature>
<sequence>MQLTNFVAIVALLATSVAASPRAGRPQRPEHPEAQSSKRSPALPAVPTAAPPRRTSEPLVQLWKVAASAATPRLSAAITTTETKPALPTSSCHYTSSTCKCIHAVVAALDKLLFSRDPNDTRSNVCQLLFLIFWRKADGVGPGLAIVLLCIVISRFPPSIMRTTEAFVCA</sequence>
<comment type="caution">
    <text evidence="3">The sequence shown here is derived from an EMBL/GenBank/DDBJ whole genome shotgun (WGS) entry which is preliminary data.</text>
</comment>
<evidence type="ECO:0000256" key="2">
    <source>
        <dbReference type="SAM" id="SignalP"/>
    </source>
</evidence>
<keyword evidence="4" id="KW-1185">Reference proteome</keyword>
<gene>
    <name evidence="3" type="ORF">ACJ72_04214</name>
</gene>
<feature type="signal peptide" evidence="2">
    <location>
        <begin position="1"/>
        <end position="19"/>
    </location>
</feature>
<dbReference type="EMBL" id="LGUA01000474">
    <property type="protein sequence ID" value="OAX81443.1"/>
    <property type="molecule type" value="Genomic_DNA"/>
</dbReference>
<evidence type="ECO:0000256" key="1">
    <source>
        <dbReference type="SAM" id="MobiDB-lite"/>
    </source>
</evidence>
<protein>
    <recommendedName>
        <fullName evidence="5">Hydrophobin</fullName>
    </recommendedName>
</protein>
<accession>A0A1B7NXF7</accession>
<evidence type="ECO:0000313" key="4">
    <source>
        <dbReference type="Proteomes" id="UP000091918"/>
    </source>
</evidence>
<name>A0A1B7NXF7_9EURO</name>
<dbReference type="AlphaFoldDB" id="A0A1B7NXF7"/>
<proteinExistence type="predicted"/>
<feature type="chain" id="PRO_5008598274" description="Hydrophobin" evidence="2">
    <location>
        <begin position="20"/>
        <end position="170"/>
    </location>
</feature>
<dbReference type="Proteomes" id="UP000091918">
    <property type="component" value="Unassembled WGS sequence"/>
</dbReference>
<evidence type="ECO:0008006" key="5">
    <source>
        <dbReference type="Google" id="ProtNLM"/>
    </source>
</evidence>